<evidence type="ECO:0000259" key="1">
    <source>
        <dbReference type="Pfam" id="PF23911"/>
    </source>
</evidence>
<dbReference type="GeneID" id="77936392"/>
<gene>
    <name evidence="2" type="primary">29</name>
    <name evidence="2" type="ORF">SEA_QUI_29</name>
</gene>
<dbReference type="KEGG" id="vg:77936392"/>
<proteinExistence type="predicted"/>
<sequence length="113" mass="12548">MARFYDVIGIAQSNVEIRPGVYGDVIVERKYYGDVLSNTRQLEGEKVNQDISVGNSISIIGDAFTNTFHALRYIRWMGSLWVISNVEMKAPRLILRLGGVYNGPTANAPGITQ</sequence>
<evidence type="ECO:0000313" key="2">
    <source>
        <dbReference type="EMBL" id="QED11736.1"/>
    </source>
</evidence>
<reference evidence="2 3" key="1">
    <citation type="submission" date="2019-07" db="EMBL/GenBank/DDBJ databases">
        <authorList>
            <person name="Abdullah A."/>
            <person name="Lima G.C."/>
            <person name="Cuneo C.K."/>
            <person name="Ennest D.C."/>
            <person name="Fritz K.J."/>
            <person name="Johnson B.T."/>
            <person name="Larson S.M."/>
            <person name="Lemunyete M.N."/>
            <person name="Murray M.B."/>
            <person name="Osmond D.E."/>
            <person name="Patras K.A."/>
            <person name="Ransibrahmanakul S."/>
            <person name="Simpson K.A."/>
            <person name="Thull B.S."/>
            <person name="Wetzel S."/>
            <person name="Bonilla J.A."/>
            <person name="Klyczek K."/>
            <person name="Garlena R.A."/>
            <person name="Russell D.A."/>
            <person name="Pope W.H."/>
            <person name="Jacobs-Sera D."/>
            <person name="Hatfull G.F."/>
        </authorList>
    </citation>
    <scope>NUCLEOTIDE SEQUENCE [LARGE SCALE GENOMIC DNA]</scope>
</reference>
<organism evidence="2 3">
    <name type="scientific">Arthrobacter phage Qui</name>
    <dbReference type="NCBI Taxonomy" id="2603260"/>
    <lineage>
        <taxon>Viruses</taxon>
        <taxon>Duplodnaviria</taxon>
        <taxon>Heunggongvirae</taxon>
        <taxon>Uroviricota</taxon>
        <taxon>Caudoviricetes</taxon>
        <taxon>Quivirus</taxon>
        <taxon>Quivirus qui</taxon>
    </lineage>
</organism>
<dbReference type="Proteomes" id="UP000321915">
    <property type="component" value="Segment"/>
</dbReference>
<evidence type="ECO:0000313" key="3">
    <source>
        <dbReference type="Proteomes" id="UP000321915"/>
    </source>
</evidence>
<dbReference type="Pfam" id="PF23911">
    <property type="entry name" value="DUF7253"/>
    <property type="match status" value="1"/>
</dbReference>
<dbReference type="RefSeq" id="YP_010660395.1">
    <property type="nucleotide sequence ID" value="NC_070877.1"/>
</dbReference>
<feature type="domain" description="DUF7253" evidence="1">
    <location>
        <begin position="1"/>
        <end position="108"/>
    </location>
</feature>
<name>A0A5B8WKG0_9CAUD</name>
<dbReference type="EMBL" id="MN183282">
    <property type="protein sequence ID" value="QED11736.1"/>
    <property type="molecule type" value="Genomic_DNA"/>
</dbReference>
<protein>
    <recommendedName>
        <fullName evidence="1">DUF7253 domain-containing protein</fullName>
    </recommendedName>
</protein>
<accession>A0A5B8WKG0</accession>
<dbReference type="InterPro" id="IPR055677">
    <property type="entry name" value="DUF7253"/>
</dbReference>
<keyword evidence="3" id="KW-1185">Reference proteome</keyword>